<proteinExistence type="predicted"/>
<sequence length="95" mass="9770">VPRRRHGEAGRLARPHPDGAGGACPHGSGTERHPRLGRATASGADRRGGAHGGRRGGVAAPPRGRGGGRREGRGGARQRAGPRRRLFRCSEGGGM</sequence>
<gene>
    <name evidence="2" type="ORF">AVDCRST_MAG08-3822</name>
</gene>
<feature type="region of interest" description="Disordered" evidence="1">
    <location>
        <begin position="1"/>
        <end position="95"/>
    </location>
</feature>
<name>A0A6J4JHQ7_9PROT</name>
<feature type="non-terminal residue" evidence="2">
    <location>
        <position position="1"/>
    </location>
</feature>
<dbReference type="GO" id="GO:0016740">
    <property type="term" value="F:transferase activity"/>
    <property type="evidence" value="ECO:0007669"/>
    <property type="project" value="UniProtKB-KW"/>
</dbReference>
<reference evidence="2" key="1">
    <citation type="submission" date="2020-02" db="EMBL/GenBank/DDBJ databases">
        <authorList>
            <person name="Meier V. D."/>
        </authorList>
    </citation>
    <scope>NUCLEOTIDE SEQUENCE</scope>
    <source>
        <strain evidence="2">AVDCRST_MAG08</strain>
    </source>
</reference>
<feature type="compositionally biased region" description="Basic and acidic residues" evidence="1">
    <location>
        <begin position="7"/>
        <end position="17"/>
    </location>
</feature>
<dbReference type="EC" id="6.3.5.7" evidence="2"/>
<evidence type="ECO:0000313" key="2">
    <source>
        <dbReference type="EMBL" id="CAA9280724.1"/>
    </source>
</evidence>
<dbReference type="GO" id="GO:0050567">
    <property type="term" value="F:glutaminyl-tRNA synthase (glutamine-hydrolyzing) activity"/>
    <property type="evidence" value="ECO:0007669"/>
    <property type="project" value="UniProtKB-EC"/>
</dbReference>
<dbReference type="AlphaFoldDB" id="A0A6J4JHQ7"/>
<protein>
    <submittedName>
        <fullName evidence="2">Aspartyl-tRNA(Asn) amidotransferase subunit C @ Glutamyl-tRNA(Gln) amidotransferase subunit C</fullName>
        <ecNumber evidence="2">6.3.5.6</ecNumber>
        <ecNumber evidence="2">6.3.5.7</ecNumber>
    </submittedName>
</protein>
<dbReference type="GO" id="GO:0050566">
    <property type="term" value="F:asparaginyl-tRNA synthase (glutamine-hydrolyzing) activity"/>
    <property type="evidence" value="ECO:0007669"/>
    <property type="project" value="UniProtKB-EC"/>
</dbReference>
<keyword evidence="2" id="KW-0808">Transferase</keyword>
<dbReference type="EMBL" id="CADCTG010000286">
    <property type="protein sequence ID" value="CAA9280724.1"/>
    <property type="molecule type" value="Genomic_DNA"/>
</dbReference>
<organism evidence="2">
    <name type="scientific">uncultured Acetobacteraceae bacterium</name>
    <dbReference type="NCBI Taxonomy" id="169975"/>
    <lineage>
        <taxon>Bacteria</taxon>
        <taxon>Pseudomonadati</taxon>
        <taxon>Pseudomonadota</taxon>
        <taxon>Alphaproteobacteria</taxon>
        <taxon>Acetobacterales</taxon>
        <taxon>Acetobacteraceae</taxon>
        <taxon>environmental samples</taxon>
    </lineage>
</organism>
<accession>A0A6J4JHQ7</accession>
<evidence type="ECO:0000256" key="1">
    <source>
        <dbReference type="SAM" id="MobiDB-lite"/>
    </source>
</evidence>
<dbReference type="EC" id="6.3.5.6" evidence="2"/>
<feature type="non-terminal residue" evidence="2">
    <location>
        <position position="95"/>
    </location>
</feature>
<keyword evidence="2" id="KW-0436">Ligase</keyword>